<evidence type="ECO:0000256" key="3">
    <source>
        <dbReference type="ARBA" id="ARBA00022475"/>
    </source>
</evidence>
<feature type="transmembrane region" description="Helical" evidence="8">
    <location>
        <begin position="50"/>
        <end position="72"/>
    </location>
</feature>
<dbReference type="GO" id="GO:0015105">
    <property type="term" value="F:arsenite transmembrane transporter activity"/>
    <property type="evidence" value="ECO:0007669"/>
    <property type="project" value="InterPro"/>
</dbReference>
<feature type="transmembrane region" description="Helical" evidence="8">
    <location>
        <begin position="93"/>
        <end position="111"/>
    </location>
</feature>
<dbReference type="Pfam" id="PF02040">
    <property type="entry name" value="ArsB"/>
    <property type="match status" value="1"/>
</dbReference>
<dbReference type="PANTHER" id="PTHR43302">
    <property type="entry name" value="TRANSPORTER ARSB-RELATED"/>
    <property type="match status" value="1"/>
</dbReference>
<keyword evidence="3" id="KW-1003">Cell membrane</keyword>
<comment type="subcellular location">
    <subcellularLocation>
        <location evidence="1">Cell membrane</location>
        <topology evidence="1">Multi-pass membrane protein</topology>
    </subcellularLocation>
</comment>
<feature type="transmembrane region" description="Helical" evidence="8">
    <location>
        <begin position="407"/>
        <end position="427"/>
    </location>
</feature>
<comment type="similarity">
    <text evidence="2">Belongs to the ArsB family.</text>
</comment>
<dbReference type="CDD" id="cd01118">
    <property type="entry name" value="ArsB_permease"/>
    <property type="match status" value="1"/>
</dbReference>
<evidence type="ECO:0000256" key="4">
    <source>
        <dbReference type="ARBA" id="ARBA00022692"/>
    </source>
</evidence>
<keyword evidence="6 8" id="KW-1133">Transmembrane helix</keyword>
<feature type="transmembrane region" description="Helical" evidence="8">
    <location>
        <begin position="140"/>
        <end position="161"/>
    </location>
</feature>
<feature type="transmembrane region" description="Helical" evidence="8">
    <location>
        <begin position="253"/>
        <end position="272"/>
    </location>
</feature>
<evidence type="ECO:0000313" key="9">
    <source>
        <dbReference type="EMBL" id="REE84418.1"/>
    </source>
</evidence>
<gene>
    <name evidence="9" type="ORF">A8990_11595</name>
</gene>
<reference evidence="9 10" key="1">
    <citation type="submission" date="2018-08" db="EMBL/GenBank/DDBJ databases">
        <title>Genomic Encyclopedia of Type Strains, Phase III (KMG-III): the genomes of soil and plant-associated and newly described type strains.</title>
        <authorList>
            <person name="Whitman W."/>
        </authorList>
    </citation>
    <scope>NUCLEOTIDE SEQUENCE [LARGE SCALE GENOMIC DNA]</scope>
    <source>
        <strain evidence="9 10">CGMCC 1.10966</strain>
    </source>
</reference>
<evidence type="ECO:0000256" key="1">
    <source>
        <dbReference type="ARBA" id="ARBA00004651"/>
    </source>
</evidence>
<keyword evidence="7 8" id="KW-0472">Membrane</keyword>
<name>A0A3D9RYA7_9BACL</name>
<dbReference type="GO" id="GO:0005886">
    <property type="term" value="C:plasma membrane"/>
    <property type="evidence" value="ECO:0007669"/>
    <property type="project" value="UniProtKB-SubCell"/>
</dbReference>
<feature type="transmembrane region" description="Helical" evidence="8">
    <location>
        <begin position="324"/>
        <end position="350"/>
    </location>
</feature>
<evidence type="ECO:0000256" key="7">
    <source>
        <dbReference type="ARBA" id="ARBA00023136"/>
    </source>
</evidence>
<evidence type="ECO:0000256" key="6">
    <source>
        <dbReference type="ARBA" id="ARBA00022989"/>
    </source>
</evidence>
<dbReference type="Proteomes" id="UP000256304">
    <property type="component" value="Unassembled WGS sequence"/>
</dbReference>
<evidence type="ECO:0000256" key="2">
    <source>
        <dbReference type="ARBA" id="ARBA00006433"/>
    </source>
</evidence>
<evidence type="ECO:0000256" key="8">
    <source>
        <dbReference type="SAM" id="Phobius"/>
    </source>
</evidence>
<dbReference type="OrthoDB" id="9774335at2"/>
<comment type="caution">
    <text evidence="9">The sequence shown here is derived from an EMBL/GenBank/DDBJ whole genome shotgun (WGS) entry which is preliminary data.</text>
</comment>
<feature type="transmembrane region" description="Helical" evidence="8">
    <location>
        <begin position="181"/>
        <end position="201"/>
    </location>
</feature>
<dbReference type="AlphaFoldDB" id="A0A3D9RYA7"/>
<keyword evidence="5" id="KW-0059">Arsenical resistance</keyword>
<evidence type="ECO:0000313" key="10">
    <source>
        <dbReference type="Proteomes" id="UP000256304"/>
    </source>
</evidence>
<dbReference type="PRINTS" id="PR00758">
    <property type="entry name" value="ARSENICPUMP"/>
</dbReference>
<evidence type="ECO:0000256" key="5">
    <source>
        <dbReference type="ARBA" id="ARBA00022849"/>
    </source>
</evidence>
<feature type="transmembrane region" description="Helical" evidence="8">
    <location>
        <begin position="284"/>
        <end position="304"/>
    </location>
</feature>
<dbReference type="InterPro" id="IPR000802">
    <property type="entry name" value="Arsenical_pump_ArsB"/>
</dbReference>
<keyword evidence="4 8" id="KW-0812">Transmembrane</keyword>
<protein>
    <submittedName>
        <fullName evidence="9">Arsenite efflux membrane protein ArsB</fullName>
    </submittedName>
</protein>
<dbReference type="RefSeq" id="WP_116189704.1">
    <property type="nucleotide sequence ID" value="NZ_QTTN01000015.1"/>
</dbReference>
<feature type="transmembrane region" description="Helical" evidence="8">
    <location>
        <begin position="362"/>
        <end position="387"/>
    </location>
</feature>
<feature type="transmembrane region" description="Helical" evidence="8">
    <location>
        <begin position="117"/>
        <end position="133"/>
    </location>
</feature>
<keyword evidence="10" id="KW-1185">Reference proteome</keyword>
<feature type="transmembrane region" description="Helical" evidence="8">
    <location>
        <begin position="229"/>
        <end position="247"/>
    </location>
</feature>
<feature type="transmembrane region" description="Helical" evidence="8">
    <location>
        <begin position="27"/>
        <end position="44"/>
    </location>
</feature>
<sequence>MNIAIAVSVFSASLALIVWRPRGIHEAIVALIGALLLFAARLLAPADAAYIWGFVWDATFSLIGIMLFTSLLDANGFFRWAALHIVRRFHHHQLTLLVLLCLLAASITIFFNNDGTILIMIPIVLEVTSLLALSRKTRIAFLLGVGLMADTASAPLMMSNLTNILTADFFNISFGEYARTMLLPGLSAIVGTVAVTAAFFGKSIRREEHRSEAPQSFPEPASVIGSRPLFILSWLIMGAMLVGYLLAERLHVQVAVIALGGAAIQWLACMFARQGNVRRTIRETPWLIIVFALSMNLIVYSLYLHGAISWFPELLKPLVQHGEFVGILGSGLVFSLLSAAVNNLPAVLVSSLAISHTGGPDYLPFASLLGTSVGAKLTPIGSLATLLWMQLLRRGGIEISWREYGKLGLLLTMPILFVALVTLWLVWI</sequence>
<accession>A0A3D9RYA7</accession>
<dbReference type="PANTHER" id="PTHR43302:SF5">
    <property type="entry name" value="TRANSPORTER ARSB-RELATED"/>
    <property type="match status" value="1"/>
</dbReference>
<proteinExistence type="inferred from homology"/>
<dbReference type="EMBL" id="QTTN01000015">
    <property type="protein sequence ID" value="REE84418.1"/>
    <property type="molecule type" value="Genomic_DNA"/>
</dbReference>
<dbReference type="GO" id="GO:0046685">
    <property type="term" value="P:response to arsenic-containing substance"/>
    <property type="evidence" value="ECO:0007669"/>
    <property type="project" value="UniProtKB-KW"/>
</dbReference>
<organism evidence="9 10">
    <name type="scientific">Paenibacillus taihuensis</name>
    <dbReference type="NCBI Taxonomy" id="1156355"/>
    <lineage>
        <taxon>Bacteria</taxon>
        <taxon>Bacillati</taxon>
        <taxon>Bacillota</taxon>
        <taxon>Bacilli</taxon>
        <taxon>Bacillales</taxon>
        <taxon>Paenibacillaceae</taxon>
        <taxon>Paenibacillus</taxon>
    </lineage>
</organism>